<reference evidence="4" key="2">
    <citation type="submission" date="2023-07" db="EMBL/GenBank/DDBJ databases">
        <authorList>
            <person name="Shen H."/>
        </authorList>
    </citation>
    <scope>NUCLEOTIDE SEQUENCE</scope>
    <source>
        <strain evidence="4">TNR-22</strain>
    </source>
</reference>
<dbReference type="PROSITE" id="PS50887">
    <property type="entry name" value="GGDEF"/>
    <property type="match status" value="1"/>
</dbReference>
<dbReference type="EMBL" id="JAUOZU010000005">
    <property type="protein sequence ID" value="MDO6963536.1"/>
    <property type="molecule type" value="Genomic_DNA"/>
</dbReference>
<keyword evidence="5" id="KW-1185">Reference proteome</keyword>
<feature type="transmembrane region" description="Helical" evidence="1">
    <location>
        <begin position="58"/>
        <end position="76"/>
    </location>
</feature>
<evidence type="ECO:0000256" key="1">
    <source>
        <dbReference type="SAM" id="Phobius"/>
    </source>
</evidence>
<dbReference type="PANTHER" id="PTHR44757">
    <property type="entry name" value="DIGUANYLATE CYCLASE DGCP"/>
    <property type="match status" value="1"/>
</dbReference>
<dbReference type="PANTHER" id="PTHR44757:SF2">
    <property type="entry name" value="BIOFILM ARCHITECTURE MAINTENANCE PROTEIN MBAA"/>
    <property type="match status" value="1"/>
</dbReference>
<dbReference type="InterPro" id="IPR043128">
    <property type="entry name" value="Rev_trsase/Diguanyl_cyclase"/>
</dbReference>
<dbReference type="Gene3D" id="3.20.20.450">
    <property type="entry name" value="EAL domain"/>
    <property type="match status" value="1"/>
</dbReference>
<dbReference type="InterPro" id="IPR001633">
    <property type="entry name" value="EAL_dom"/>
</dbReference>
<dbReference type="SMART" id="SM00052">
    <property type="entry name" value="EAL"/>
    <property type="match status" value="1"/>
</dbReference>
<dbReference type="RefSeq" id="WP_304375441.1">
    <property type="nucleotide sequence ID" value="NZ_JAUOZU010000005.1"/>
</dbReference>
<dbReference type="CDD" id="cd01948">
    <property type="entry name" value="EAL"/>
    <property type="match status" value="1"/>
</dbReference>
<dbReference type="NCBIfam" id="TIGR00254">
    <property type="entry name" value="GGDEF"/>
    <property type="match status" value="1"/>
</dbReference>
<organism evidence="4 5">
    <name type="scientific">Rhizobium alvei</name>
    <dbReference type="NCBI Taxonomy" id="1132659"/>
    <lineage>
        <taxon>Bacteria</taxon>
        <taxon>Pseudomonadati</taxon>
        <taxon>Pseudomonadota</taxon>
        <taxon>Alphaproteobacteria</taxon>
        <taxon>Hyphomicrobiales</taxon>
        <taxon>Rhizobiaceae</taxon>
        <taxon>Rhizobium/Agrobacterium group</taxon>
        <taxon>Rhizobium</taxon>
    </lineage>
</organism>
<feature type="domain" description="GGDEF" evidence="3">
    <location>
        <begin position="129"/>
        <end position="263"/>
    </location>
</feature>
<feature type="transmembrane region" description="Helical" evidence="1">
    <location>
        <begin position="12"/>
        <end position="32"/>
    </location>
</feature>
<proteinExistence type="predicted"/>
<dbReference type="PROSITE" id="PS50883">
    <property type="entry name" value="EAL"/>
    <property type="match status" value="1"/>
</dbReference>
<evidence type="ECO:0000313" key="4">
    <source>
        <dbReference type="EMBL" id="MDO6963536.1"/>
    </source>
</evidence>
<evidence type="ECO:0000313" key="5">
    <source>
        <dbReference type="Proteomes" id="UP001174932"/>
    </source>
</evidence>
<keyword evidence="1" id="KW-1133">Transmembrane helix</keyword>
<dbReference type="InterPro" id="IPR000160">
    <property type="entry name" value="GGDEF_dom"/>
</dbReference>
<accession>A0ABT8YIS5</accession>
<sequence length="529" mass="58840">MMLRTLLPGIPLRYAFAGSAIGALLPLVIFSFEALEGPLKIGLSTHTLAIGLDNPAEMLVALMPIIFGLFFYRFGLQRERLLRELRLQRHRERLISDMALRDTLTGLANRQALERDIATCIEARHRGRYRPAILLLDLDRFKHVNDTQGHAAGDELLRQFAQRLAQAFGRISTLYRLGGDEFVLLVRQNHDRAFLERLAGQVEALLEEPFELAHGRAIIGLSIGIAWLEPEDSSLADLMRKADTALYGAKEIVGSAHLFHDDAMARSVLGLMQMEQDIARGLADGDFFVEYQPIVTASARDVTGFEALVRWRHPSRGIIAPDEFIPIAERTGHIMALGRFVLERALADAAAWPDMIGVGVNVSGDEFSDPRYVIEVQHALDRHRIAPSRLTIEITESIFTLDPGIVRTVLQQLRQIGVRVALDDFGMGFSSLSHLRQFPIDSIKVDRSFTRGLIDDSRDMQLIDVIMRLGRAFGVPTIVEGVENEAQLERLRQMGANAIQGYLISRPIPASAVAPFVVRTDSSFGALSA</sequence>
<name>A0ABT8YIS5_9HYPH</name>
<dbReference type="SUPFAM" id="SSF55073">
    <property type="entry name" value="Nucleotide cyclase"/>
    <property type="match status" value="1"/>
</dbReference>
<dbReference type="InterPro" id="IPR029787">
    <property type="entry name" value="Nucleotide_cyclase"/>
</dbReference>
<protein>
    <submittedName>
        <fullName evidence="4">EAL domain-containing protein</fullName>
    </submittedName>
</protein>
<dbReference type="SUPFAM" id="SSF141868">
    <property type="entry name" value="EAL domain-like"/>
    <property type="match status" value="1"/>
</dbReference>
<dbReference type="Pfam" id="PF00563">
    <property type="entry name" value="EAL"/>
    <property type="match status" value="1"/>
</dbReference>
<keyword evidence="1" id="KW-0812">Transmembrane</keyword>
<evidence type="ECO:0000259" key="3">
    <source>
        <dbReference type="PROSITE" id="PS50887"/>
    </source>
</evidence>
<keyword evidence="1" id="KW-0472">Membrane</keyword>
<dbReference type="Gene3D" id="3.30.70.270">
    <property type="match status" value="1"/>
</dbReference>
<dbReference type="Proteomes" id="UP001174932">
    <property type="component" value="Unassembled WGS sequence"/>
</dbReference>
<gene>
    <name evidence="4" type="ORF">Q4481_06185</name>
</gene>
<dbReference type="InterPro" id="IPR035919">
    <property type="entry name" value="EAL_sf"/>
</dbReference>
<feature type="domain" description="EAL" evidence="2">
    <location>
        <begin position="271"/>
        <end position="521"/>
    </location>
</feature>
<dbReference type="Pfam" id="PF00990">
    <property type="entry name" value="GGDEF"/>
    <property type="match status" value="1"/>
</dbReference>
<comment type="caution">
    <text evidence="4">The sequence shown here is derived from an EMBL/GenBank/DDBJ whole genome shotgun (WGS) entry which is preliminary data.</text>
</comment>
<reference evidence="4" key="1">
    <citation type="journal article" date="2015" name="Int. J. Syst. Evol. Microbiol.">
        <title>Rhizobium alvei sp. nov., isolated from a freshwater river.</title>
        <authorList>
            <person name="Sheu S.Y."/>
            <person name="Huang H.W."/>
            <person name="Young C.C."/>
            <person name="Chen W.M."/>
        </authorList>
    </citation>
    <scope>NUCLEOTIDE SEQUENCE</scope>
    <source>
        <strain evidence="4">TNR-22</strain>
    </source>
</reference>
<dbReference type="SMART" id="SM00267">
    <property type="entry name" value="GGDEF"/>
    <property type="match status" value="1"/>
</dbReference>
<dbReference type="InterPro" id="IPR052155">
    <property type="entry name" value="Biofilm_reg_signaling"/>
</dbReference>
<evidence type="ECO:0000259" key="2">
    <source>
        <dbReference type="PROSITE" id="PS50883"/>
    </source>
</evidence>
<dbReference type="CDD" id="cd01949">
    <property type="entry name" value="GGDEF"/>
    <property type="match status" value="1"/>
</dbReference>